<dbReference type="SMART" id="SM00347">
    <property type="entry name" value="HTH_MARR"/>
    <property type="match status" value="1"/>
</dbReference>
<dbReference type="GO" id="GO:0003677">
    <property type="term" value="F:DNA binding"/>
    <property type="evidence" value="ECO:0007669"/>
    <property type="project" value="UniProtKB-KW"/>
</dbReference>
<proteinExistence type="predicted"/>
<dbReference type="PATRIC" id="fig|1439726.3.peg.678"/>
<comment type="caution">
    <text evidence="5">The sequence shown here is derived from an EMBL/GenBank/DDBJ whole genome shotgun (WGS) entry which is preliminary data.</text>
</comment>
<dbReference type="InterPro" id="IPR000835">
    <property type="entry name" value="HTH_MarR-typ"/>
</dbReference>
<organism evidence="5 6">
    <name type="scientific">Methylobrevis pamukkalensis</name>
    <dbReference type="NCBI Taxonomy" id="1439726"/>
    <lineage>
        <taxon>Bacteria</taxon>
        <taxon>Pseudomonadati</taxon>
        <taxon>Pseudomonadota</taxon>
        <taxon>Alphaproteobacteria</taxon>
        <taxon>Hyphomicrobiales</taxon>
        <taxon>Pleomorphomonadaceae</taxon>
        <taxon>Methylobrevis</taxon>
    </lineage>
</organism>
<dbReference type="GO" id="GO:0003700">
    <property type="term" value="F:DNA-binding transcription factor activity"/>
    <property type="evidence" value="ECO:0007669"/>
    <property type="project" value="InterPro"/>
</dbReference>
<dbReference type="SUPFAM" id="SSF46785">
    <property type="entry name" value="Winged helix' DNA-binding domain"/>
    <property type="match status" value="1"/>
</dbReference>
<keyword evidence="3" id="KW-0804">Transcription</keyword>
<dbReference type="InterPro" id="IPR036388">
    <property type="entry name" value="WH-like_DNA-bd_sf"/>
</dbReference>
<evidence type="ECO:0000256" key="3">
    <source>
        <dbReference type="ARBA" id="ARBA00023163"/>
    </source>
</evidence>
<dbReference type="RefSeq" id="WP_069305777.1">
    <property type="nucleotide sequence ID" value="NZ_MCRJ01000009.1"/>
</dbReference>
<dbReference type="InterPro" id="IPR023187">
    <property type="entry name" value="Tscrpt_reg_MarR-type_CS"/>
</dbReference>
<keyword evidence="1" id="KW-0805">Transcription regulation</keyword>
<evidence type="ECO:0000313" key="5">
    <source>
        <dbReference type="EMBL" id="ODN72018.1"/>
    </source>
</evidence>
<accession>A0A1E3H6Q8</accession>
<dbReference type="AlphaFoldDB" id="A0A1E3H6Q8"/>
<reference evidence="5 6" key="1">
    <citation type="submission" date="2016-07" db="EMBL/GenBank/DDBJ databases">
        <title>Draft Genome Sequence of Methylobrevis pamukkalensis PK2.</title>
        <authorList>
            <person name="Vasilenko O.V."/>
            <person name="Doronina N.V."/>
            <person name="Shmareva M.N."/>
            <person name="Tarlachkov S.V."/>
            <person name="Mustakhimov I."/>
            <person name="Trotsenko Y.A."/>
        </authorList>
    </citation>
    <scope>NUCLEOTIDE SEQUENCE [LARGE SCALE GENOMIC DNA]</scope>
    <source>
        <strain evidence="5 6">PK2</strain>
    </source>
</reference>
<dbReference type="Pfam" id="PF01047">
    <property type="entry name" value="MarR"/>
    <property type="match status" value="1"/>
</dbReference>
<dbReference type="PANTHER" id="PTHR33164">
    <property type="entry name" value="TRANSCRIPTIONAL REGULATOR, MARR FAMILY"/>
    <property type="match status" value="1"/>
</dbReference>
<dbReference type="Proteomes" id="UP000094622">
    <property type="component" value="Unassembled WGS sequence"/>
</dbReference>
<dbReference type="PROSITE" id="PS01117">
    <property type="entry name" value="HTH_MARR_1"/>
    <property type="match status" value="1"/>
</dbReference>
<dbReference type="PANTHER" id="PTHR33164:SF105">
    <property type="entry name" value="TRANSCRIPTIONAL REPRESSOR PROTEIN-RELATED"/>
    <property type="match status" value="1"/>
</dbReference>
<keyword evidence="6" id="KW-1185">Reference proteome</keyword>
<evidence type="ECO:0000256" key="1">
    <source>
        <dbReference type="ARBA" id="ARBA00023015"/>
    </source>
</evidence>
<evidence type="ECO:0000313" key="6">
    <source>
        <dbReference type="Proteomes" id="UP000094622"/>
    </source>
</evidence>
<dbReference type="InterPro" id="IPR036390">
    <property type="entry name" value="WH_DNA-bd_sf"/>
</dbReference>
<dbReference type="EMBL" id="MCRJ01000009">
    <property type="protein sequence ID" value="ODN72018.1"/>
    <property type="molecule type" value="Genomic_DNA"/>
</dbReference>
<dbReference type="GO" id="GO:0006950">
    <property type="term" value="P:response to stress"/>
    <property type="evidence" value="ECO:0007669"/>
    <property type="project" value="TreeGrafter"/>
</dbReference>
<feature type="domain" description="HTH marR-type" evidence="4">
    <location>
        <begin position="26"/>
        <end position="158"/>
    </location>
</feature>
<evidence type="ECO:0000259" key="4">
    <source>
        <dbReference type="PROSITE" id="PS50995"/>
    </source>
</evidence>
<name>A0A1E3H6Q8_9HYPH</name>
<dbReference type="Gene3D" id="1.10.10.10">
    <property type="entry name" value="Winged helix-like DNA-binding domain superfamily/Winged helix DNA-binding domain"/>
    <property type="match status" value="1"/>
</dbReference>
<gene>
    <name evidence="5" type="ORF">A6302_00643</name>
</gene>
<dbReference type="PROSITE" id="PS50995">
    <property type="entry name" value="HTH_MARR_2"/>
    <property type="match status" value="1"/>
</dbReference>
<dbReference type="InterPro" id="IPR039422">
    <property type="entry name" value="MarR/SlyA-like"/>
</dbReference>
<evidence type="ECO:0000256" key="2">
    <source>
        <dbReference type="ARBA" id="ARBA00023125"/>
    </source>
</evidence>
<sequence>MTTDATKDVSGSSAGDETALTCGVWALCANSAVRRAARQLGQLYDDAIGPSGLRGTQFSLLAQISRTGSPALQPLAAALVMDLSALGHTLKPLLRDGLVTLAPDPKDRRVRRVSLTETGVARLSEAEAMWRKAQRRFETLVGEEDAAALMRILGKVSSAGFRDAFEHAESVPTGRKNEHSEDLPS</sequence>
<protein>
    <submittedName>
        <fullName evidence="5">Transcriptional regulator SlyA</fullName>
    </submittedName>
</protein>
<keyword evidence="2" id="KW-0238">DNA-binding</keyword>